<comment type="function">
    <text evidence="3">Required for rescue of stalled ribosomes mediated by trans-translation. Binds to transfer-messenger RNA (tmRNA), required for stable association of tmRNA with ribosomes. tmRNA and SmpB together mimic tRNA shape, replacing the anticodon stem-loop with SmpB. tmRNA is encoded by the ssrA gene; the 2 termini fold to resemble tRNA(Ala) and it encodes a 'tag peptide', a short internal open reading frame. During trans-translation Ala-aminoacylated tmRNA acts like a tRNA, entering the A-site of stalled ribosomes, displacing the stalled mRNA. The ribosome then switches to translate the ORF on the tmRNA; the nascent peptide is terminated with the 'tag peptide' encoded by the tmRNA and targeted for degradation. The ribosome is freed to recommence translation, which seems to be the essential function of trans-translation.</text>
</comment>
<evidence type="ECO:0000256" key="3">
    <source>
        <dbReference type="HAMAP-Rule" id="MF_00023"/>
    </source>
</evidence>
<dbReference type="PANTHER" id="PTHR30308:SF2">
    <property type="entry name" value="SSRA-BINDING PROTEIN"/>
    <property type="match status" value="1"/>
</dbReference>
<proteinExistence type="inferred from homology"/>
<dbReference type="GO" id="GO:0003723">
    <property type="term" value="F:RNA binding"/>
    <property type="evidence" value="ECO:0007669"/>
    <property type="project" value="UniProtKB-UniRule"/>
</dbReference>
<gene>
    <name evidence="3" type="primary">smpB</name>
    <name evidence="4" type="ORF">Ga0061079_103170</name>
</gene>
<dbReference type="Pfam" id="PF01668">
    <property type="entry name" value="SmpB"/>
    <property type="match status" value="1"/>
</dbReference>
<organism evidence="4 5">
    <name type="scientific">Apibacter mensalis</name>
    <dbReference type="NCBI Taxonomy" id="1586267"/>
    <lineage>
        <taxon>Bacteria</taxon>
        <taxon>Pseudomonadati</taxon>
        <taxon>Bacteroidota</taxon>
        <taxon>Flavobacteriia</taxon>
        <taxon>Flavobacteriales</taxon>
        <taxon>Weeksellaceae</taxon>
        <taxon>Apibacter</taxon>
    </lineage>
</organism>
<dbReference type="HAMAP" id="MF_00023">
    <property type="entry name" value="SmpB"/>
    <property type="match status" value="1"/>
</dbReference>
<dbReference type="NCBIfam" id="TIGR00086">
    <property type="entry name" value="smpB"/>
    <property type="match status" value="1"/>
</dbReference>
<evidence type="ECO:0000313" key="4">
    <source>
        <dbReference type="EMBL" id="CVK15859.1"/>
    </source>
</evidence>
<dbReference type="InterPro" id="IPR020081">
    <property type="entry name" value="SsrA-bd_prot_CS"/>
</dbReference>
<dbReference type="GO" id="GO:0070930">
    <property type="term" value="P:trans-translation-dependent protein tagging"/>
    <property type="evidence" value="ECO:0007669"/>
    <property type="project" value="TreeGrafter"/>
</dbReference>
<sequence length="152" mass="18086">MKFENKVNILNRKARFNYELLDKYEAGLVLHGTEIKSIRLGKASIAESFCQFINGELYVINMTIDEYYFGTRYNHTIKRERKLLLHKKEINKLVRKTKETGLTIIPTKLYINEKGIAKIHIYLAKGKKLYDKREAIKERESKRNINRMVKKY</sequence>
<accession>A0A0X8XYR6</accession>
<dbReference type="CDD" id="cd09294">
    <property type="entry name" value="SmpB"/>
    <property type="match status" value="1"/>
</dbReference>
<protein>
    <recommendedName>
        <fullName evidence="3">SsrA-binding protein</fullName>
    </recommendedName>
    <alternativeName>
        <fullName evidence="3">Small protein B</fullName>
    </alternativeName>
</protein>
<keyword evidence="1 3" id="KW-0963">Cytoplasm</keyword>
<dbReference type="Gene3D" id="2.40.280.10">
    <property type="match status" value="1"/>
</dbReference>
<keyword evidence="2 3" id="KW-0694">RNA-binding</keyword>
<dbReference type="InterPro" id="IPR000037">
    <property type="entry name" value="SsrA-bd_prot"/>
</dbReference>
<dbReference type="NCBIfam" id="NF003843">
    <property type="entry name" value="PRK05422.1"/>
    <property type="match status" value="1"/>
</dbReference>
<comment type="subcellular location">
    <subcellularLocation>
        <location evidence="3">Cytoplasm</location>
    </subcellularLocation>
    <text evidence="3">The tmRNA-SmpB complex associates with stalled 70S ribosomes.</text>
</comment>
<comment type="similarity">
    <text evidence="3">Belongs to the SmpB family.</text>
</comment>
<dbReference type="Proteomes" id="UP000182761">
    <property type="component" value="Unassembled WGS sequence"/>
</dbReference>
<keyword evidence="5" id="KW-1185">Reference proteome</keyword>
<dbReference type="STRING" id="1586267.GCA_001418685_00694"/>
<dbReference type="OrthoDB" id="9805462at2"/>
<evidence type="ECO:0000256" key="1">
    <source>
        <dbReference type="ARBA" id="ARBA00022490"/>
    </source>
</evidence>
<evidence type="ECO:0000313" key="5">
    <source>
        <dbReference type="Proteomes" id="UP000182761"/>
    </source>
</evidence>
<dbReference type="GO" id="GO:0070929">
    <property type="term" value="P:trans-translation"/>
    <property type="evidence" value="ECO:0007669"/>
    <property type="project" value="UniProtKB-UniRule"/>
</dbReference>
<name>A0A0X8XYR6_9FLAO</name>
<evidence type="ECO:0000256" key="2">
    <source>
        <dbReference type="ARBA" id="ARBA00022884"/>
    </source>
</evidence>
<dbReference type="InterPro" id="IPR023620">
    <property type="entry name" value="SmpB"/>
</dbReference>
<dbReference type="GO" id="GO:0005829">
    <property type="term" value="C:cytosol"/>
    <property type="evidence" value="ECO:0007669"/>
    <property type="project" value="TreeGrafter"/>
</dbReference>
<dbReference type="EMBL" id="FCOR01000003">
    <property type="protein sequence ID" value="CVK15859.1"/>
    <property type="molecule type" value="Genomic_DNA"/>
</dbReference>
<dbReference type="PANTHER" id="PTHR30308">
    <property type="entry name" value="TMRNA-BINDING COMPONENT OF TRANS-TRANSLATION TAGGING COMPLEX"/>
    <property type="match status" value="1"/>
</dbReference>
<dbReference type="SUPFAM" id="SSF74982">
    <property type="entry name" value="Small protein B (SmpB)"/>
    <property type="match status" value="1"/>
</dbReference>
<reference evidence="4 5" key="1">
    <citation type="submission" date="2016-01" db="EMBL/GenBank/DDBJ databases">
        <authorList>
            <person name="McClelland M."/>
            <person name="Jain A."/>
            <person name="Saraogi P."/>
            <person name="Mendelson R."/>
            <person name="Westerman R."/>
            <person name="SanMiguel P."/>
            <person name="Csonka L."/>
        </authorList>
    </citation>
    <scope>NUCLEOTIDE SEQUENCE [LARGE SCALE GENOMIC DNA]</scope>
    <source>
        <strain evidence="4 5">R-53146</strain>
    </source>
</reference>
<dbReference type="RefSeq" id="WP_055425079.1">
    <property type="nucleotide sequence ID" value="NZ_FCOR01000003.1"/>
</dbReference>
<dbReference type="PROSITE" id="PS01317">
    <property type="entry name" value="SSRP"/>
    <property type="match status" value="1"/>
</dbReference>
<dbReference type="AlphaFoldDB" id="A0A0X8XYR6"/>